<dbReference type="Proteomes" id="UP000193467">
    <property type="component" value="Unassembled WGS sequence"/>
</dbReference>
<gene>
    <name evidence="2" type="ORF">BCR35DRAFT_304926</name>
</gene>
<evidence type="ECO:0008006" key="4">
    <source>
        <dbReference type="Google" id="ProtNLM"/>
    </source>
</evidence>
<dbReference type="OrthoDB" id="891726at2759"/>
<feature type="compositionally biased region" description="Basic and acidic residues" evidence="1">
    <location>
        <begin position="235"/>
        <end position="250"/>
    </location>
</feature>
<reference evidence="2 3" key="1">
    <citation type="submission" date="2016-07" db="EMBL/GenBank/DDBJ databases">
        <title>Pervasive Adenine N6-methylation of Active Genes in Fungi.</title>
        <authorList>
            <consortium name="DOE Joint Genome Institute"/>
            <person name="Mondo S.J."/>
            <person name="Dannebaum R.O."/>
            <person name="Kuo R.C."/>
            <person name="Labutti K."/>
            <person name="Haridas S."/>
            <person name="Kuo A."/>
            <person name="Salamov A."/>
            <person name="Ahrendt S.R."/>
            <person name="Lipzen A."/>
            <person name="Sullivan W."/>
            <person name="Andreopoulos W.B."/>
            <person name="Clum A."/>
            <person name="Lindquist E."/>
            <person name="Daum C."/>
            <person name="Ramamoorthy G.K."/>
            <person name="Gryganskyi A."/>
            <person name="Culley D."/>
            <person name="Magnuson J.K."/>
            <person name="James T.Y."/>
            <person name="O'Malley M.A."/>
            <person name="Stajich J.E."/>
            <person name="Spatafora J.W."/>
            <person name="Visel A."/>
            <person name="Grigoriev I.V."/>
        </authorList>
    </citation>
    <scope>NUCLEOTIDE SEQUENCE [LARGE SCALE GENOMIC DNA]</scope>
    <source>
        <strain evidence="2 3">62-1032</strain>
    </source>
</reference>
<evidence type="ECO:0000313" key="3">
    <source>
        <dbReference type="Proteomes" id="UP000193467"/>
    </source>
</evidence>
<dbReference type="InParanoid" id="A0A1Y2F4Q4"/>
<dbReference type="EMBL" id="MCGR01000028">
    <property type="protein sequence ID" value="ORY78898.1"/>
    <property type="molecule type" value="Genomic_DNA"/>
</dbReference>
<dbReference type="AlphaFoldDB" id="A0A1Y2F4Q4"/>
<comment type="caution">
    <text evidence="2">The sequence shown here is derived from an EMBL/GenBank/DDBJ whole genome shotgun (WGS) entry which is preliminary data.</text>
</comment>
<protein>
    <recommendedName>
        <fullName evidence="4">Peptidase of plants and bacteria-domain-containing protein</fullName>
    </recommendedName>
</protein>
<evidence type="ECO:0000256" key="1">
    <source>
        <dbReference type="SAM" id="MobiDB-lite"/>
    </source>
</evidence>
<organism evidence="2 3">
    <name type="scientific">Leucosporidium creatinivorum</name>
    <dbReference type="NCBI Taxonomy" id="106004"/>
    <lineage>
        <taxon>Eukaryota</taxon>
        <taxon>Fungi</taxon>
        <taxon>Dikarya</taxon>
        <taxon>Basidiomycota</taxon>
        <taxon>Pucciniomycotina</taxon>
        <taxon>Microbotryomycetes</taxon>
        <taxon>Leucosporidiales</taxon>
        <taxon>Leucosporidium</taxon>
    </lineage>
</organism>
<name>A0A1Y2F4Q4_9BASI</name>
<dbReference type="Pfam" id="PF04450">
    <property type="entry name" value="BSP"/>
    <property type="match status" value="1"/>
</dbReference>
<accession>A0A1Y2F4Q4</accession>
<proteinExistence type="predicted"/>
<keyword evidence="3" id="KW-1185">Reference proteome</keyword>
<dbReference type="PANTHER" id="PTHR33321">
    <property type="match status" value="1"/>
</dbReference>
<dbReference type="InterPro" id="IPR007541">
    <property type="entry name" value="Uncharacterised_BSP"/>
</dbReference>
<dbReference type="STRING" id="106004.A0A1Y2F4Q4"/>
<dbReference type="PANTHER" id="PTHR33321:SF12">
    <property type="entry name" value="PLANT BASIC SECRETORY PROTEIN (BSP) FAMILY PROTEIN"/>
    <property type="match status" value="1"/>
</dbReference>
<feature type="region of interest" description="Disordered" evidence="1">
    <location>
        <begin position="235"/>
        <end position="268"/>
    </location>
</feature>
<sequence>MAPTPTPSPPPEHAIPPLHLQVLNLAHEGAQRFFSHTSSPHSVLEKSCEIVLAALYPPALIADDSSPPPGPPTIRSVTLHVRPFGGVAHTCGSDLDEQHKEVHLSADYVAQVGGDSRRINHEIRGVLVHELAHVFQWNGGGSCPGGVIEGIADWVRLGADLGPPHWREGGDSWDAGYQTTAYFLAWLSSKFKNSLLVPELNLALRSSGWDDGKVFKKLCHDKEVKELWEEYEKDLEKRRKQEEKEPEESPPKPVPTHAAGGGGYNVQY</sequence>
<feature type="compositionally biased region" description="Gly residues" evidence="1">
    <location>
        <begin position="259"/>
        <end position="268"/>
    </location>
</feature>
<evidence type="ECO:0000313" key="2">
    <source>
        <dbReference type="EMBL" id="ORY78898.1"/>
    </source>
</evidence>